<sequence>MLNHFVCGSFDDEGEDDRLCSSPGRKSQKKSKGSKNNNPYSTRGLDKFSALLADLDERRQKIYSQMNPHDVSVVRFVYSNSDDVVPIVIKVKKKDEKHKKEENKDRHEKANTEVIVVEKSAIGQSSAAVEERKQVKLDAEKKKKRSSLKMVRWDTLIHPSFYLPLVFILILSLLTVFGRSAATLCICIVWYVVPTLKDRSKSTRSEKKKDYVRGLSDKKKDYVRGLSDKKKDYVRGLGEKKIVTDGLLSPRRGNSGALKDKSPTKHGHQKSW</sequence>
<reference evidence="1 2" key="1">
    <citation type="journal article" date="2022" name="DNA Res.">
        <title>Chromosomal-level genome assembly of the orchid tree Bauhinia variegata (Leguminosae; Cercidoideae) supports the allotetraploid origin hypothesis of Bauhinia.</title>
        <authorList>
            <person name="Zhong Y."/>
            <person name="Chen Y."/>
            <person name="Zheng D."/>
            <person name="Pang J."/>
            <person name="Liu Y."/>
            <person name="Luo S."/>
            <person name="Meng S."/>
            <person name="Qian L."/>
            <person name="Wei D."/>
            <person name="Dai S."/>
            <person name="Zhou R."/>
        </authorList>
    </citation>
    <scope>NUCLEOTIDE SEQUENCE [LARGE SCALE GENOMIC DNA]</scope>
    <source>
        <strain evidence="1">BV-YZ2020</strain>
    </source>
</reference>
<dbReference type="Proteomes" id="UP000828941">
    <property type="component" value="Chromosome 6"/>
</dbReference>
<accession>A0ACB9NKW2</accession>
<name>A0ACB9NKW2_BAUVA</name>
<organism evidence="1 2">
    <name type="scientific">Bauhinia variegata</name>
    <name type="common">Purple orchid tree</name>
    <name type="synonym">Phanera variegata</name>
    <dbReference type="NCBI Taxonomy" id="167791"/>
    <lineage>
        <taxon>Eukaryota</taxon>
        <taxon>Viridiplantae</taxon>
        <taxon>Streptophyta</taxon>
        <taxon>Embryophyta</taxon>
        <taxon>Tracheophyta</taxon>
        <taxon>Spermatophyta</taxon>
        <taxon>Magnoliopsida</taxon>
        <taxon>eudicotyledons</taxon>
        <taxon>Gunneridae</taxon>
        <taxon>Pentapetalae</taxon>
        <taxon>rosids</taxon>
        <taxon>fabids</taxon>
        <taxon>Fabales</taxon>
        <taxon>Fabaceae</taxon>
        <taxon>Cercidoideae</taxon>
        <taxon>Cercideae</taxon>
        <taxon>Bauhiniinae</taxon>
        <taxon>Bauhinia</taxon>
    </lineage>
</organism>
<proteinExistence type="predicted"/>
<keyword evidence="2" id="KW-1185">Reference proteome</keyword>
<protein>
    <submittedName>
        <fullName evidence="1">Uncharacterized protein</fullName>
    </submittedName>
</protein>
<dbReference type="EMBL" id="CM039431">
    <property type="protein sequence ID" value="KAI4337058.1"/>
    <property type="molecule type" value="Genomic_DNA"/>
</dbReference>
<evidence type="ECO:0000313" key="1">
    <source>
        <dbReference type="EMBL" id="KAI4337058.1"/>
    </source>
</evidence>
<gene>
    <name evidence="1" type="ORF">L6164_015515</name>
</gene>
<comment type="caution">
    <text evidence="1">The sequence shown here is derived from an EMBL/GenBank/DDBJ whole genome shotgun (WGS) entry which is preliminary data.</text>
</comment>
<evidence type="ECO:0000313" key="2">
    <source>
        <dbReference type="Proteomes" id="UP000828941"/>
    </source>
</evidence>